<evidence type="ECO:0000313" key="6">
    <source>
        <dbReference type="EMBL" id="CAD9099767.1"/>
    </source>
</evidence>
<keyword evidence="2 5" id="KW-0812">Transmembrane</keyword>
<protein>
    <submittedName>
        <fullName evidence="6">Uncharacterized protein</fullName>
    </submittedName>
</protein>
<accession>A0A7S1PSQ2</accession>
<keyword evidence="4 5" id="KW-0472">Membrane</keyword>
<name>A0A7S1PSQ2_ALECA</name>
<dbReference type="Pfam" id="PF08507">
    <property type="entry name" value="COPI_assoc"/>
    <property type="match status" value="1"/>
</dbReference>
<reference evidence="6" key="1">
    <citation type="submission" date="2021-01" db="EMBL/GenBank/DDBJ databases">
        <authorList>
            <person name="Corre E."/>
            <person name="Pelletier E."/>
            <person name="Niang G."/>
            <person name="Scheremetjew M."/>
            <person name="Finn R."/>
            <person name="Kale V."/>
            <person name="Holt S."/>
            <person name="Cochrane G."/>
            <person name="Meng A."/>
            <person name="Brown T."/>
            <person name="Cohen L."/>
        </authorList>
    </citation>
    <scope>NUCLEOTIDE SEQUENCE</scope>
    <source>
        <strain evidence="6">OF101</strain>
    </source>
</reference>
<gene>
    <name evidence="6" type="ORF">ACAT0790_LOCUS6773</name>
</gene>
<organism evidence="6">
    <name type="scientific">Alexandrium catenella</name>
    <name type="common">Red tide dinoflagellate</name>
    <name type="synonym">Gonyaulax catenella</name>
    <dbReference type="NCBI Taxonomy" id="2925"/>
    <lineage>
        <taxon>Eukaryota</taxon>
        <taxon>Sar</taxon>
        <taxon>Alveolata</taxon>
        <taxon>Dinophyceae</taxon>
        <taxon>Gonyaulacales</taxon>
        <taxon>Pyrocystaceae</taxon>
        <taxon>Alexandrium</taxon>
    </lineage>
</organism>
<dbReference type="InterPro" id="IPR013714">
    <property type="entry name" value="Golgi_TVP15"/>
</dbReference>
<dbReference type="PANTHER" id="PTHR28128:SF1">
    <property type="entry name" value="GOLGI APPARATUS MEMBRANE PROTEIN TVP15"/>
    <property type="match status" value="1"/>
</dbReference>
<sequence>MTSPRTPGLPGGDRSSASRELLRHITTFKRYVEETPATLKVMCFMGGIAVVVNGIFGVLDVFDVFGDTLHYVVNAYQVFFGIVTCMTELDEDWCGPLHGWLHQRQKWMHEWALGLTLLWGRGLFYLFQGTLVLVASSLLSLGLIIGVYMMVAGALCINQHFVERRKAQAGSPREAERGLHLGGSYSDFGAGRTSPTEEYIRVNY</sequence>
<evidence type="ECO:0000256" key="3">
    <source>
        <dbReference type="ARBA" id="ARBA00022989"/>
    </source>
</evidence>
<keyword evidence="3 5" id="KW-1133">Transmembrane helix</keyword>
<evidence type="ECO:0000256" key="1">
    <source>
        <dbReference type="ARBA" id="ARBA00004141"/>
    </source>
</evidence>
<evidence type="ECO:0000256" key="5">
    <source>
        <dbReference type="SAM" id="Phobius"/>
    </source>
</evidence>
<dbReference type="GO" id="GO:0016020">
    <property type="term" value="C:membrane"/>
    <property type="evidence" value="ECO:0007669"/>
    <property type="project" value="UniProtKB-SubCell"/>
</dbReference>
<comment type="subcellular location">
    <subcellularLocation>
        <location evidence="1">Membrane</location>
        <topology evidence="1">Multi-pass membrane protein</topology>
    </subcellularLocation>
</comment>
<feature type="transmembrane region" description="Helical" evidence="5">
    <location>
        <begin position="133"/>
        <end position="157"/>
    </location>
</feature>
<dbReference type="AlphaFoldDB" id="A0A7S1PSQ2"/>
<evidence type="ECO:0000256" key="2">
    <source>
        <dbReference type="ARBA" id="ARBA00022692"/>
    </source>
</evidence>
<evidence type="ECO:0000256" key="4">
    <source>
        <dbReference type="ARBA" id="ARBA00023136"/>
    </source>
</evidence>
<dbReference type="PANTHER" id="PTHR28128">
    <property type="entry name" value="GOLGI APPARATUS MEMBRANE PROTEIN TVP15"/>
    <property type="match status" value="1"/>
</dbReference>
<dbReference type="EMBL" id="HBGE01011545">
    <property type="protein sequence ID" value="CAD9099767.1"/>
    <property type="molecule type" value="Transcribed_RNA"/>
</dbReference>
<feature type="transmembrane region" description="Helical" evidence="5">
    <location>
        <begin position="39"/>
        <end position="59"/>
    </location>
</feature>
<proteinExistence type="predicted"/>